<feature type="compositionally biased region" description="Polar residues" evidence="1">
    <location>
        <begin position="21"/>
        <end position="41"/>
    </location>
</feature>
<dbReference type="OrthoDB" id="4937900at2759"/>
<dbReference type="InterPro" id="IPR053157">
    <property type="entry name" value="Sterol_Uptake_Regulator"/>
</dbReference>
<evidence type="ECO:0008006" key="4">
    <source>
        <dbReference type="Google" id="ProtNLM"/>
    </source>
</evidence>
<dbReference type="Proteomes" id="UP000256690">
    <property type="component" value="Unassembled WGS sequence"/>
</dbReference>
<dbReference type="RefSeq" id="XP_026604016.1">
    <property type="nucleotide sequence ID" value="XM_026748184.1"/>
</dbReference>
<feature type="compositionally biased region" description="Low complexity" evidence="1">
    <location>
        <begin position="1"/>
        <end position="20"/>
    </location>
</feature>
<dbReference type="PANTHER" id="PTHR47784">
    <property type="entry name" value="STEROL UPTAKE CONTROL PROTEIN 2"/>
    <property type="match status" value="1"/>
</dbReference>
<proteinExistence type="predicted"/>
<gene>
    <name evidence="2" type="ORF">DSM5745_06168</name>
</gene>
<evidence type="ECO:0000313" key="3">
    <source>
        <dbReference type="Proteomes" id="UP000256690"/>
    </source>
</evidence>
<name>A0A3D8RZ55_9EURO</name>
<sequence>MSSRECSFSTESTSTGSCTSLPSPTNTGNGPQTPCSSVSESTPDSVLQLHAIPADAPINIQHAELLIHLTSPSASDIFSLGDGVEPYQGTISQALKTGLKAPYLLHQLLAFSACHLAYLHPDKRPHYSHQATALQTRAIALFNAQKIDVSKENCVAICLFSVVLGHHLLAETLAVAHSCVGTGGIDAFLSRYVQSLSTHRGVFTVAMTGWTHLMSSELSSILLRSQAFTSAGPRGTECHGLRVLVLQSPTLDDGEKGACLAAIRYLQLGFDALSTGLGPGPGKGEHENMRFQMLFLWNVLVPPRYTALLARKNPEALIVLAYYALLLHHGRHIWQVGEAGRYIFGMIEEDLGAAWDAWLEYPRVGLGTRVG</sequence>
<reference evidence="2 3" key="1">
    <citation type="journal article" date="2018" name="IMA Fungus">
        <title>IMA Genome-F 9: Draft genome sequence of Annulohypoxylon stygium, Aspergillus mulundensis, Berkeleyomyces basicola (syn. Thielaviopsis basicola), Ceratocystis smalleyi, two Cercospora beticola strains, Coleophoma cylindrospora, Fusarium fracticaudum, Phialophora cf. hyalina, and Morchella septimelata.</title>
        <authorList>
            <person name="Wingfield B.D."/>
            <person name="Bills G.F."/>
            <person name="Dong Y."/>
            <person name="Huang W."/>
            <person name="Nel W.J."/>
            <person name="Swalarsk-Parry B.S."/>
            <person name="Vaghefi N."/>
            <person name="Wilken P.M."/>
            <person name="An Z."/>
            <person name="de Beer Z.W."/>
            <person name="De Vos L."/>
            <person name="Chen L."/>
            <person name="Duong T.A."/>
            <person name="Gao Y."/>
            <person name="Hammerbacher A."/>
            <person name="Kikkert J.R."/>
            <person name="Li Y."/>
            <person name="Li H."/>
            <person name="Li K."/>
            <person name="Li Q."/>
            <person name="Liu X."/>
            <person name="Ma X."/>
            <person name="Naidoo K."/>
            <person name="Pethybridge S.J."/>
            <person name="Sun J."/>
            <person name="Steenkamp E.T."/>
            <person name="van der Nest M.A."/>
            <person name="van Wyk S."/>
            <person name="Wingfield M.J."/>
            <person name="Xiong C."/>
            <person name="Yue Q."/>
            <person name="Zhang X."/>
        </authorList>
    </citation>
    <scope>NUCLEOTIDE SEQUENCE [LARGE SCALE GENOMIC DNA]</scope>
    <source>
        <strain evidence="2 3">DSM 5745</strain>
    </source>
</reference>
<evidence type="ECO:0000256" key="1">
    <source>
        <dbReference type="SAM" id="MobiDB-lite"/>
    </source>
</evidence>
<comment type="caution">
    <text evidence="2">The sequence shown here is derived from an EMBL/GenBank/DDBJ whole genome shotgun (WGS) entry which is preliminary data.</text>
</comment>
<organism evidence="2 3">
    <name type="scientific">Aspergillus mulundensis</name>
    <dbReference type="NCBI Taxonomy" id="1810919"/>
    <lineage>
        <taxon>Eukaryota</taxon>
        <taxon>Fungi</taxon>
        <taxon>Dikarya</taxon>
        <taxon>Ascomycota</taxon>
        <taxon>Pezizomycotina</taxon>
        <taxon>Eurotiomycetes</taxon>
        <taxon>Eurotiomycetidae</taxon>
        <taxon>Eurotiales</taxon>
        <taxon>Aspergillaceae</taxon>
        <taxon>Aspergillus</taxon>
        <taxon>Aspergillus subgen. Nidulantes</taxon>
    </lineage>
</organism>
<evidence type="ECO:0000313" key="2">
    <source>
        <dbReference type="EMBL" id="RDW79316.1"/>
    </source>
</evidence>
<keyword evidence="3" id="KW-1185">Reference proteome</keyword>
<feature type="region of interest" description="Disordered" evidence="1">
    <location>
        <begin position="1"/>
        <end position="41"/>
    </location>
</feature>
<dbReference type="AlphaFoldDB" id="A0A3D8RZ55"/>
<dbReference type="GeneID" id="38116538"/>
<dbReference type="GO" id="GO:0001228">
    <property type="term" value="F:DNA-binding transcription activator activity, RNA polymerase II-specific"/>
    <property type="evidence" value="ECO:0007669"/>
    <property type="project" value="TreeGrafter"/>
</dbReference>
<dbReference type="EMBL" id="PVWQ01000006">
    <property type="protein sequence ID" value="RDW79316.1"/>
    <property type="molecule type" value="Genomic_DNA"/>
</dbReference>
<dbReference type="STRING" id="1810919.A0A3D8RZ55"/>
<accession>A0A3D8RZ55</accession>
<dbReference type="PANTHER" id="PTHR47784:SF4">
    <property type="entry name" value="ZN(II)2CYS6 TRANSCRIPTION FACTOR (EUROFUNG)"/>
    <property type="match status" value="1"/>
</dbReference>
<protein>
    <recommendedName>
        <fullName evidence="4">Zn(II)2Cys6 transcription factor</fullName>
    </recommendedName>
</protein>